<evidence type="ECO:0000313" key="3">
    <source>
        <dbReference type="Proteomes" id="UP000075502"/>
    </source>
</evidence>
<evidence type="ECO:0000313" key="2">
    <source>
        <dbReference type="EMBL" id="KYG01790.1"/>
    </source>
</evidence>
<dbReference type="InterPro" id="IPR011009">
    <property type="entry name" value="Kinase-like_dom_sf"/>
</dbReference>
<dbReference type="AlphaFoldDB" id="A0A150TAU3"/>
<dbReference type="Pfam" id="PF01636">
    <property type="entry name" value="APH"/>
    <property type="match status" value="1"/>
</dbReference>
<feature type="domain" description="Aminoglycoside phosphotransferase" evidence="1">
    <location>
        <begin position="136"/>
        <end position="357"/>
    </location>
</feature>
<sequence length="406" mass="44117">MAIIRPVQTEPPRIVRLVVVTRAGELLGALPPYPVTTPWWQDTGAVIQGARERFGITVTILRILATELPAPHGGGVTYLVEAEAPPPPGVEPWRGALDDHPLRQPWARPGGPSDDLAWADSVLRARGLSRTAPAEQIRSWNLSSVWRLRAEGQTFWLKHVPPFFGHEGALIARLAGGPVPALLGHDGRRILMPELPGEDLYHAELPILERLVSLLVGLQRDASRRVDEFLALGLPDFRGAALTRLIADAVERTPELSAGDRATLDGFVDGLPGRFRRLAEAGLPDTLVHGDFHPGNARGDATSVALLDWGDSGVGHPLLDQPAFLTRVPPGAVGPLRSLWGRAWRAAVPGSDPERAAELLAPVAAARQAVIYRTFLDGIEPSEHPYHARDVLEWLERTAEMVHSRA</sequence>
<comment type="caution">
    <text evidence="2">The sequence shown here is derived from an EMBL/GenBank/DDBJ whole genome shotgun (WGS) entry which is preliminary data.</text>
</comment>
<name>A0A150TAU3_SORCE</name>
<dbReference type="Gene3D" id="3.90.1200.10">
    <property type="match status" value="1"/>
</dbReference>
<dbReference type="Proteomes" id="UP000075502">
    <property type="component" value="Unassembled WGS sequence"/>
</dbReference>
<organism evidence="2 3">
    <name type="scientific">Sorangium cellulosum</name>
    <name type="common">Polyangium cellulosum</name>
    <dbReference type="NCBI Taxonomy" id="56"/>
    <lineage>
        <taxon>Bacteria</taxon>
        <taxon>Pseudomonadati</taxon>
        <taxon>Myxococcota</taxon>
        <taxon>Polyangia</taxon>
        <taxon>Polyangiales</taxon>
        <taxon>Polyangiaceae</taxon>
        <taxon>Sorangium</taxon>
    </lineage>
</organism>
<dbReference type="EMBL" id="JEME01003224">
    <property type="protein sequence ID" value="KYG01790.1"/>
    <property type="molecule type" value="Genomic_DNA"/>
</dbReference>
<protein>
    <recommendedName>
        <fullName evidence="1">Aminoglycoside phosphotransferase domain-containing protein</fullName>
    </recommendedName>
</protein>
<proteinExistence type="predicted"/>
<accession>A0A150TAU3</accession>
<gene>
    <name evidence="2" type="ORF">BE21_55860</name>
</gene>
<evidence type="ECO:0000259" key="1">
    <source>
        <dbReference type="Pfam" id="PF01636"/>
    </source>
</evidence>
<reference evidence="2 3" key="1">
    <citation type="submission" date="2014-02" db="EMBL/GenBank/DDBJ databases">
        <title>The small core and large imbalanced accessory genome model reveals a collaborative survival strategy of Sorangium cellulosum strains in nature.</title>
        <authorList>
            <person name="Han K."/>
            <person name="Peng R."/>
            <person name="Blom J."/>
            <person name="Li Y.-Z."/>
        </authorList>
    </citation>
    <scope>NUCLEOTIDE SEQUENCE [LARGE SCALE GENOMIC DNA]</scope>
    <source>
        <strain evidence="2 3">So0007-03</strain>
    </source>
</reference>
<dbReference type="InterPro" id="IPR002575">
    <property type="entry name" value="Aminoglycoside_PTrfase"/>
</dbReference>
<dbReference type="SUPFAM" id="SSF56112">
    <property type="entry name" value="Protein kinase-like (PK-like)"/>
    <property type="match status" value="1"/>
</dbReference>